<dbReference type="Gene3D" id="1.10.1200.10">
    <property type="entry name" value="ACP-like"/>
    <property type="match status" value="1"/>
</dbReference>
<evidence type="ECO:0000313" key="3">
    <source>
        <dbReference type="Proteomes" id="UP000183376"/>
    </source>
</evidence>
<evidence type="ECO:0000259" key="1">
    <source>
        <dbReference type="PROSITE" id="PS50075"/>
    </source>
</evidence>
<accession>A0A1G9T5I1</accession>
<dbReference type="InterPro" id="IPR009081">
    <property type="entry name" value="PP-bd_ACP"/>
</dbReference>
<dbReference type="SUPFAM" id="SSF47336">
    <property type="entry name" value="ACP-like"/>
    <property type="match status" value="1"/>
</dbReference>
<gene>
    <name evidence="2" type="ORF">SAMN04489726_1573</name>
</gene>
<evidence type="ECO:0000313" key="2">
    <source>
        <dbReference type="EMBL" id="SDM42979.1"/>
    </source>
</evidence>
<protein>
    <submittedName>
        <fullName evidence="2">Acyl carrier protein</fullName>
    </submittedName>
</protein>
<sequence length="87" mass="9618">MTTVDRAEVLVYVREQIAKHLAVDVEQVQPDMPVYALPDIDSLKAMRAITEVEKRFGVTAPVGEIIVTRTVGEVADVLHATIEESRS</sequence>
<dbReference type="RefSeq" id="WP_030433687.1">
    <property type="nucleotide sequence ID" value="NZ_JOEF01000051.1"/>
</dbReference>
<dbReference type="AlphaFoldDB" id="A0A1G9T5I1"/>
<dbReference type="Proteomes" id="UP000183376">
    <property type="component" value="Chromosome I"/>
</dbReference>
<dbReference type="InterPro" id="IPR036736">
    <property type="entry name" value="ACP-like_sf"/>
</dbReference>
<feature type="domain" description="Carrier" evidence="1">
    <location>
        <begin position="4"/>
        <end position="82"/>
    </location>
</feature>
<dbReference type="eggNOG" id="ENOG5032K4Q">
    <property type="taxonomic scope" value="Bacteria"/>
</dbReference>
<keyword evidence="3" id="KW-1185">Reference proteome</keyword>
<dbReference type="PROSITE" id="PS50075">
    <property type="entry name" value="CARRIER"/>
    <property type="match status" value="1"/>
</dbReference>
<dbReference type="EMBL" id="LT629701">
    <property type="protein sequence ID" value="SDM42979.1"/>
    <property type="molecule type" value="Genomic_DNA"/>
</dbReference>
<dbReference type="Pfam" id="PF00550">
    <property type="entry name" value="PP-binding"/>
    <property type="match status" value="1"/>
</dbReference>
<name>A0A1G9T5I1_ALLAB</name>
<reference evidence="2 3" key="1">
    <citation type="submission" date="2016-10" db="EMBL/GenBank/DDBJ databases">
        <authorList>
            <person name="de Groot N.N."/>
        </authorList>
    </citation>
    <scope>NUCLEOTIDE SEQUENCE [LARGE SCALE GENOMIC DNA]</scope>
    <source>
        <strain evidence="2 3">DSM 44149</strain>
    </source>
</reference>
<organism evidence="2 3">
    <name type="scientific">Allokutzneria albata</name>
    <name type="common">Kibdelosporangium albatum</name>
    <dbReference type="NCBI Taxonomy" id="211114"/>
    <lineage>
        <taxon>Bacteria</taxon>
        <taxon>Bacillati</taxon>
        <taxon>Actinomycetota</taxon>
        <taxon>Actinomycetes</taxon>
        <taxon>Pseudonocardiales</taxon>
        <taxon>Pseudonocardiaceae</taxon>
        <taxon>Allokutzneria</taxon>
    </lineage>
</organism>
<dbReference type="STRING" id="211114.SAMN04489726_1573"/>
<proteinExistence type="predicted"/>